<dbReference type="HOGENOM" id="CLU_2965108_0_0_1"/>
<dbReference type="GeneID" id="5006249"/>
<dbReference type="AlphaFoldDB" id="A4S9L5"/>
<dbReference type="OrthoDB" id="10471796at2759"/>
<proteinExistence type="predicted"/>
<dbReference type="EMBL" id="CP000597">
    <property type="protein sequence ID" value="ABP00405.1"/>
    <property type="molecule type" value="Genomic_DNA"/>
</dbReference>
<protein>
    <submittedName>
        <fullName evidence="2">Uncharacterized protein</fullName>
    </submittedName>
</protein>
<dbReference type="RefSeq" id="XP_001422088.1">
    <property type="nucleotide sequence ID" value="XM_001422051.1"/>
</dbReference>
<dbReference type="Proteomes" id="UP000001568">
    <property type="component" value="Chromosome 17"/>
</dbReference>
<evidence type="ECO:0000313" key="3">
    <source>
        <dbReference type="Proteomes" id="UP000001568"/>
    </source>
</evidence>
<gene>
    <name evidence="2" type="ORF">OSTLU_28242</name>
</gene>
<organism evidence="2 3">
    <name type="scientific">Ostreococcus lucimarinus (strain CCE9901)</name>
    <dbReference type="NCBI Taxonomy" id="436017"/>
    <lineage>
        <taxon>Eukaryota</taxon>
        <taxon>Viridiplantae</taxon>
        <taxon>Chlorophyta</taxon>
        <taxon>Mamiellophyceae</taxon>
        <taxon>Mamiellales</taxon>
        <taxon>Bathycoccaceae</taxon>
        <taxon>Ostreococcus</taxon>
    </lineage>
</organism>
<feature type="region of interest" description="Disordered" evidence="1">
    <location>
        <begin position="40"/>
        <end position="59"/>
    </location>
</feature>
<evidence type="ECO:0000256" key="1">
    <source>
        <dbReference type="SAM" id="MobiDB-lite"/>
    </source>
</evidence>
<evidence type="ECO:0000313" key="2">
    <source>
        <dbReference type="EMBL" id="ABP00405.1"/>
    </source>
</evidence>
<sequence>MGLETALLRNHERLGKIALTGGFAFGFAYTTKTGTSPLAGWGWTPRTREASARAATAND</sequence>
<dbReference type="Gramene" id="ABP00405">
    <property type="protein sequence ID" value="ABP00405"/>
    <property type="gene ID" value="OSTLU_28242"/>
</dbReference>
<keyword evidence="3" id="KW-1185">Reference proteome</keyword>
<name>A4S9L5_OSTLU</name>
<dbReference type="KEGG" id="olu:OSTLU_28242"/>
<accession>A4S9L5</accession>
<reference evidence="2 3" key="1">
    <citation type="journal article" date="2007" name="Proc. Natl. Acad. Sci. U.S.A.">
        <title>The tiny eukaryote Ostreococcus provides genomic insights into the paradox of plankton speciation.</title>
        <authorList>
            <person name="Palenik B."/>
            <person name="Grimwood J."/>
            <person name="Aerts A."/>
            <person name="Rouze P."/>
            <person name="Salamov A."/>
            <person name="Putnam N."/>
            <person name="Dupont C."/>
            <person name="Jorgensen R."/>
            <person name="Derelle E."/>
            <person name="Rombauts S."/>
            <person name="Zhou K."/>
            <person name="Otillar R."/>
            <person name="Merchant S.S."/>
            <person name="Podell S."/>
            <person name="Gaasterland T."/>
            <person name="Napoli C."/>
            <person name="Gendler K."/>
            <person name="Manuell A."/>
            <person name="Tai V."/>
            <person name="Vallon O."/>
            <person name="Piganeau G."/>
            <person name="Jancek S."/>
            <person name="Heijde M."/>
            <person name="Jabbari K."/>
            <person name="Bowler C."/>
            <person name="Lohr M."/>
            <person name="Robbens S."/>
            <person name="Werner G."/>
            <person name="Dubchak I."/>
            <person name="Pazour G.J."/>
            <person name="Ren Q."/>
            <person name="Paulsen I."/>
            <person name="Delwiche C."/>
            <person name="Schmutz J."/>
            <person name="Rokhsar D."/>
            <person name="Van de Peer Y."/>
            <person name="Moreau H."/>
            <person name="Grigoriev I.V."/>
        </authorList>
    </citation>
    <scope>NUCLEOTIDE SEQUENCE [LARGE SCALE GENOMIC DNA]</scope>
    <source>
        <strain evidence="2 3">CCE9901</strain>
    </source>
</reference>